<protein>
    <recommendedName>
        <fullName evidence="4">Phage holin family protein</fullName>
    </recommendedName>
</protein>
<keyword evidence="1" id="KW-0472">Membrane</keyword>
<feature type="transmembrane region" description="Helical" evidence="1">
    <location>
        <begin position="32"/>
        <end position="56"/>
    </location>
</feature>
<evidence type="ECO:0000256" key="1">
    <source>
        <dbReference type="SAM" id="Phobius"/>
    </source>
</evidence>
<reference evidence="2 3" key="1">
    <citation type="submission" date="2015-11" db="EMBL/GenBank/DDBJ databases">
        <title>Draft genome of Sulfurovum riftiae 1812E, a member of the Epsilonproteobacteria isolated from the tube of the deep-sea hydrothermal vent tubewom Riftia pachyptila.</title>
        <authorList>
            <person name="Vetriani C."/>
            <person name="Giovannelli D."/>
        </authorList>
    </citation>
    <scope>NUCLEOTIDE SEQUENCE [LARGE SCALE GENOMIC DNA]</scope>
    <source>
        <strain evidence="2 3">1812E</strain>
    </source>
</reference>
<organism evidence="2 3">
    <name type="scientific">Sulfurovum riftiae</name>
    <dbReference type="NCBI Taxonomy" id="1630136"/>
    <lineage>
        <taxon>Bacteria</taxon>
        <taxon>Pseudomonadati</taxon>
        <taxon>Campylobacterota</taxon>
        <taxon>Epsilonproteobacteria</taxon>
        <taxon>Campylobacterales</taxon>
        <taxon>Sulfurovaceae</taxon>
        <taxon>Sulfurovum</taxon>
    </lineage>
</organism>
<evidence type="ECO:0008006" key="4">
    <source>
        <dbReference type="Google" id="ProtNLM"/>
    </source>
</evidence>
<gene>
    <name evidence="2" type="ORF">AS592_11440</name>
</gene>
<proteinExistence type="predicted"/>
<dbReference type="AlphaFoldDB" id="A0A151CJN1"/>
<dbReference type="Pfam" id="PF07332">
    <property type="entry name" value="Phage_holin_3_6"/>
    <property type="match status" value="1"/>
</dbReference>
<keyword evidence="1" id="KW-0812">Transmembrane</keyword>
<keyword evidence="3" id="KW-1185">Reference proteome</keyword>
<dbReference type="RefSeq" id="WP_067328751.1">
    <property type="nucleotide sequence ID" value="NZ_LNKT01000001.1"/>
</dbReference>
<dbReference type="Proteomes" id="UP000075359">
    <property type="component" value="Unassembled WGS sequence"/>
</dbReference>
<evidence type="ECO:0000313" key="3">
    <source>
        <dbReference type="Proteomes" id="UP000075359"/>
    </source>
</evidence>
<comment type="caution">
    <text evidence="2">The sequence shown here is derived from an EMBL/GenBank/DDBJ whole genome shotgun (WGS) entry which is preliminary data.</text>
</comment>
<dbReference type="InterPro" id="IPR009937">
    <property type="entry name" value="Phage_holin_3_6"/>
</dbReference>
<sequence>MSDDFNAKMKLLIKSEKALLALEMRKKSRQSVWIALALLAVLVGLIMLNVTVYLLLSEHYSNLVSAAILSGLNILVAALFLLVASRQDRGAEVQSIEDIRDFAWEQISTDIDEVKQNVADFKQSVSNVKSTVDNFTSGDAFGLKKIMPVITTLIELNKKK</sequence>
<evidence type="ECO:0000313" key="2">
    <source>
        <dbReference type="EMBL" id="KYJ87699.1"/>
    </source>
</evidence>
<name>A0A151CJN1_9BACT</name>
<keyword evidence="1" id="KW-1133">Transmembrane helix</keyword>
<accession>A0A151CJN1</accession>
<dbReference type="STRING" id="1630136.AS592_11440"/>
<feature type="transmembrane region" description="Helical" evidence="1">
    <location>
        <begin position="62"/>
        <end position="84"/>
    </location>
</feature>
<dbReference type="EMBL" id="LNKT01000001">
    <property type="protein sequence ID" value="KYJ87699.1"/>
    <property type="molecule type" value="Genomic_DNA"/>
</dbReference>